<feature type="transmembrane region" description="Helical" evidence="7">
    <location>
        <begin position="109"/>
        <end position="131"/>
    </location>
</feature>
<sequence>MSDISTITFGLQAFVTLLVILDPPGATPIFLSVLGDRTRRQRTLLAWQAAGTSLFVITLFALFGQFIVDYLEISMPALRGAGGLLLLLVSLDLLKGSDFNGGGKIPKNLALVPLGTPLLAGPGAIVTIMLFSQEVSSTSMTFALSLAVLGAHLIIGITLMFSLGIVKIIKESGVALLAKIAGLLTAAIAFEMLMTGIKDLFAS</sequence>
<dbReference type="PANTHER" id="PTHR33508">
    <property type="entry name" value="UPF0056 MEMBRANE PROTEIN YHCE"/>
    <property type="match status" value="1"/>
</dbReference>
<evidence type="ECO:0000256" key="3">
    <source>
        <dbReference type="ARBA" id="ARBA00022475"/>
    </source>
</evidence>
<gene>
    <name evidence="8" type="ORF">ABR60_02675</name>
</gene>
<keyword evidence="6 7" id="KW-0472">Membrane</keyword>
<keyword evidence="3" id="KW-1003">Cell membrane</keyword>
<feature type="transmembrane region" description="Helical" evidence="7">
    <location>
        <begin position="45"/>
        <end position="68"/>
    </location>
</feature>
<dbReference type="Proteomes" id="UP000053941">
    <property type="component" value="Unassembled WGS sequence"/>
</dbReference>
<feature type="transmembrane region" description="Helical" evidence="7">
    <location>
        <begin position="176"/>
        <end position="197"/>
    </location>
</feature>
<comment type="similarity">
    <text evidence="2 7">Belongs to the UPF0056 (MarC) family.</text>
</comment>
<proteinExistence type="inferred from homology"/>
<evidence type="ECO:0000313" key="9">
    <source>
        <dbReference type="Proteomes" id="UP000053941"/>
    </source>
</evidence>
<keyword evidence="4 7" id="KW-0812">Transmembrane</keyword>
<feature type="transmembrane region" description="Helical" evidence="7">
    <location>
        <begin position="80"/>
        <end position="97"/>
    </location>
</feature>
<comment type="caution">
    <text evidence="8">The sequence shown here is derived from an EMBL/GenBank/DDBJ whole genome shotgun (WGS) entry which is preliminary data.</text>
</comment>
<evidence type="ECO:0000256" key="1">
    <source>
        <dbReference type="ARBA" id="ARBA00004651"/>
    </source>
</evidence>
<dbReference type="AlphaFoldDB" id="A0A0R2P400"/>
<name>A0A0R2P400_9ACTN</name>
<organism evidence="8 9">
    <name type="scientific">Actinobacteria bacterium BACL2 MAG-120802-bin41</name>
    <dbReference type="NCBI Taxonomy" id="1655568"/>
    <lineage>
        <taxon>Bacteria</taxon>
        <taxon>Bacillati</taxon>
        <taxon>Actinomycetota</taxon>
        <taxon>Actinomycetes</taxon>
        <taxon>Actinomycetes incertae sedis</taxon>
        <taxon>ac1 cluster</taxon>
    </lineage>
</organism>
<evidence type="ECO:0000256" key="6">
    <source>
        <dbReference type="ARBA" id="ARBA00023136"/>
    </source>
</evidence>
<dbReference type="PANTHER" id="PTHR33508:SF1">
    <property type="entry name" value="UPF0056 MEMBRANE PROTEIN YHCE"/>
    <property type="match status" value="1"/>
</dbReference>
<feature type="transmembrane region" description="Helical" evidence="7">
    <location>
        <begin position="143"/>
        <end position="164"/>
    </location>
</feature>
<accession>A0A0R2P400</accession>
<dbReference type="GO" id="GO:0005886">
    <property type="term" value="C:plasma membrane"/>
    <property type="evidence" value="ECO:0007669"/>
    <property type="project" value="UniProtKB-SubCell"/>
</dbReference>
<evidence type="ECO:0000256" key="5">
    <source>
        <dbReference type="ARBA" id="ARBA00022989"/>
    </source>
</evidence>
<evidence type="ECO:0000256" key="7">
    <source>
        <dbReference type="RuleBase" id="RU362048"/>
    </source>
</evidence>
<evidence type="ECO:0000256" key="4">
    <source>
        <dbReference type="ARBA" id="ARBA00022692"/>
    </source>
</evidence>
<dbReference type="EMBL" id="LIAS01000173">
    <property type="protein sequence ID" value="KRO29658.1"/>
    <property type="molecule type" value="Genomic_DNA"/>
</dbReference>
<comment type="subcellular location">
    <subcellularLocation>
        <location evidence="1 7">Cell membrane</location>
        <topology evidence="1 7">Multi-pass membrane protein</topology>
    </subcellularLocation>
</comment>
<evidence type="ECO:0000256" key="2">
    <source>
        <dbReference type="ARBA" id="ARBA00009784"/>
    </source>
</evidence>
<dbReference type="Pfam" id="PF01914">
    <property type="entry name" value="MarC"/>
    <property type="match status" value="1"/>
</dbReference>
<dbReference type="NCBIfam" id="TIGR00427">
    <property type="entry name" value="NAAT family transporter"/>
    <property type="match status" value="1"/>
</dbReference>
<protein>
    <recommendedName>
        <fullName evidence="7">UPF0056 membrane protein</fullName>
    </recommendedName>
</protein>
<evidence type="ECO:0000313" key="8">
    <source>
        <dbReference type="EMBL" id="KRO29658.1"/>
    </source>
</evidence>
<reference evidence="8 9" key="1">
    <citation type="submission" date="2015-10" db="EMBL/GenBank/DDBJ databases">
        <title>Metagenome-Assembled Genomes uncover a global brackish microbiome.</title>
        <authorList>
            <person name="Hugerth L.W."/>
            <person name="Larsson J."/>
            <person name="Alneberg J."/>
            <person name="Lindh M.V."/>
            <person name="Legrand C."/>
            <person name="Pinhassi J."/>
            <person name="Andersson A.F."/>
        </authorList>
    </citation>
    <scope>NUCLEOTIDE SEQUENCE [LARGE SCALE GENOMIC DNA]</scope>
    <source>
        <strain evidence="8">BACL2 MAG-120802-bin41</strain>
    </source>
</reference>
<keyword evidence="5 7" id="KW-1133">Transmembrane helix</keyword>
<dbReference type="InterPro" id="IPR002771">
    <property type="entry name" value="Multi_antbiot-R_MarC"/>
</dbReference>
<feature type="transmembrane region" description="Helical" evidence="7">
    <location>
        <begin position="12"/>
        <end position="33"/>
    </location>
</feature>